<dbReference type="Proteomes" id="UP000735302">
    <property type="component" value="Unassembled WGS sequence"/>
</dbReference>
<sequence>MLLSRMKQLAMRRPGDEEPEIQKMRAVISRRTCEVGIISAAKRTKPNYIVKELDDLCSFDFKQDASHLKNFDLDVDKQKVQWLNIKSMKITKENPNIGHILYDYDAR</sequence>
<proteinExistence type="predicted"/>
<reference evidence="1 2" key="1">
    <citation type="journal article" date="2021" name="Elife">
        <title>Chloroplast acquisition without the gene transfer in kleptoplastic sea slugs, Plakobranchus ocellatus.</title>
        <authorList>
            <person name="Maeda T."/>
            <person name="Takahashi S."/>
            <person name="Yoshida T."/>
            <person name="Shimamura S."/>
            <person name="Takaki Y."/>
            <person name="Nagai Y."/>
            <person name="Toyoda A."/>
            <person name="Suzuki Y."/>
            <person name="Arimoto A."/>
            <person name="Ishii H."/>
            <person name="Satoh N."/>
            <person name="Nishiyama T."/>
            <person name="Hasebe M."/>
            <person name="Maruyama T."/>
            <person name="Minagawa J."/>
            <person name="Obokata J."/>
            <person name="Shigenobu S."/>
        </authorList>
    </citation>
    <scope>NUCLEOTIDE SEQUENCE [LARGE SCALE GENOMIC DNA]</scope>
</reference>
<gene>
    <name evidence="1" type="ORF">PoB_006446200</name>
</gene>
<organism evidence="1 2">
    <name type="scientific">Plakobranchus ocellatus</name>
    <dbReference type="NCBI Taxonomy" id="259542"/>
    <lineage>
        <taxon>Eukaryota</taxon>
        <taxon>Metazoa</taxon>
        <taxon>Spiralia</taxon>
        <taxon>Lophotrochozoa</taxon>
        <taxon>Mollusca</taxon>
        <taxon>Gastropoda</taxon>
        <taxon>Heterobranchia</taxon>
        <taxon>Euthyneura</taxon>
        <taxon>Panpulmonata</taxon>
        <taxon>Sacoglossa</taxon>
        <taxon>Placobranchoidea</taxon>
        <taxon>Plakobranchidae</taxon>
        <taxon>Plakobranchus</taxon>
    </lineage>
</organism>
<accession>A0AAV4D181</accession>
<evidence type="ECO:0000313" key="1">
    <source>
        <dbReference type="EMBL" id="GFO37957.1"/>
    </source>
</evidence>
<protein>
    <submittedName>
        <fullName evidence="1">Uncharacterized protein</fullName>
    </submittedName>
</protein>
<keyword evidence="2" id="KW-1185">Reference proteome</keyword>
<dbReference type="EMBL" id="BLXT01007308">
    <property type="protein sequence ID" value="GFO37957.1"/>
    <property type="molecule type" value="Genomic_DNA"/>
</dbReference>
<evidence type="ECO:0000313" key="2">
    <source>
        <dbReference type="Proteomes" id="UP000735302"/>
    </source>
</evidence>
<name>A0AAV4D181_9GAST</name>
<comment type="caution">
    <text evidence="1">The sequence shown here is derived from an EMBL/GenBank/DDBJ whole genome shotgun (WGS) entry which is preliminary data.</text>
</comment>
<dbReference type="AlphaFoldDB" id="A0AAV4D181"/>